<feature type="signal peptide" evidence="1">
    <location>
        <begin position="1"/>
        <end position="28"/>
    </location>
</feature>
<keyword evidence="1" id="KW-0732">Signal</keyword>
<feature type="chain" id="PRO_5038117367" evidence="1">
    <location>
        <begin position="29"/>
        <end position="162"/>
    </location>
</feature>
<comment type="caution">
    <text evidence="2">The sequence shown here is derived from an EMBL/GenBank/DDBJ whole genome shotgun (WGS) entry which is preliminary data.</text>
</comment>
<dbReference type="PROSITE" id="PS00430">
    <property type="entry name" value="TONB_DEPENDENT_REC_1"/>
    <property type="match status" value="1"/>
</dbReference>
<dbReference type="InterPro" id="IPR010916">
    <property type="entry name" value="TonB_box_CS"/>
</dbReference>
<gene>
    <name evidence="2" type="ORF">K8W02_09485</name>
</gene>
<dbReference type="Pfam" id="PF20050">
    <property type="entry name" value="DUF6452"/>
    <property type="match status" value="1"/>
</dbReference>
<accession>A0A921HXA2</accession>
<dbReference type="OrthoDB" id="1028273at2"/>
<protein>
    <submittedName>
        <fullName evidence="2">DUF6452 family protein</fullName>
    </submittedName>
</protein>
<dbReference type="RefSeq" id="WP_022021698.1">
    <property type="nucleotide sequence ID" value="NZ_CALUIP010000055.1"/>
</dbReference>
<dbReference type="EMBL" id="DYVX01000077">
    <property type="protein sequence ID" value="HJF92598.1"/>
    <property type="molecule type" value="Genomic_DNA"/>
</dbReference>
<dbReference type="AlphaFoldDB" id="A0A921HXA2"/>
<dbReference type="InterPro" id="IPR045607">
    <property type="entry name" value="DUF6452"/>
</dbReference>
<dbReference type="Proteomes" id="UP000717835">
    <property type="component" value="Unassembled WGS sequence"/>
</dbReference>
<evidence type="ECO:0000313" key="2">
    <source>
        <dbReference type="EMBL" id="HJF92598.1"/>
    </source>
</evidence>
<evidence type="ECO:0000256" key="1">
    <source>
        <dbReference type="SAM" id="SignalP"/>
    </source>
</evidence>
<reference evidence="2" key="1">
    <citation type="journal article" date="2021" name="PeerJ">
        <title>Extensive microbial diversity within the chicken gut microbiome revealed by metagenomics and culture.</title>
        <authorList>
            <person name="Gilroy R."/>
            <person name="Ravi A."/>
            <person name="Getino M."/>
            <person name="Pursley I."/>
            <person name="Horton D.L."/>
            <person name="Alikhan N.F."/>
            <person name="Baker D."/>
            <person name="Gharbi K."/>
            <person name="Hall N."/>
            <person name="Watson M."/>
            <person name="Adriaenssens E.M."/>
            <person name="Foster-Nyarko E."/>
            <person name="Jarju S."/>
            <person name="Secka A."/>
            <person name="Antonio M."/>
            <person name="Oren A."/>
            <person name="Chaudhuri R.R."/>
            <person name="La Ragione R."/>
            <person name="Hildebrand F."/>
            <person name="Pallen M.J."/>
        </authorList>
    </citation>
    <scope>NUCLEOTIDE SEQUENCE</scope>
    <source>
        <strain evidence="2">CHK55-1828</strain>
    </source>
</reference>
<sequence length="162" mass="18435">MRKLFHLTLTAALLYALTCFLNACSEEADCSMTNNRGMIVCNLYHIDPSTNVVQNDTLDSLTVTAAGTDSVIINRMGEVKNFSLPLRYTEDSTQFVFHYTGHMTDTVIVRHTNKPYFVSMDCGYQMQQSILSVRYTRRNLDSIHIENPEASINGTENLKLYY</sequence>
<evidence type="ECO:0000313" key="3">
    <source>
        <dbReference type="Proteomes" id="UP000717835"/>
    </source>
</evidence>
<organism evidence="2 3">
    <name type="scientific">Mediterranea massiliensis</name>
    <dbReference type="NCBI Taxonomy" id="1841865"/>
    <lineage>
        <taxon>Bacteria</taxon>
        <taxon>Pseudomonadati</taxon>
        <taxon>Bacteroidota</taxon>
        <taxon>Bacteroidia</taxon>
        <taxon>Bacteroidales</taxon>
        <taxon>Bacteroidaceae</taxon>
        <taxon>Mediterranea</taxon>
    </lineage>
</organism>
<reference evidence="2" key="2">
    <citation type="submission" date="2021-09" db="EMBL/GenBank/DDBJ databases">
        <authorList>
            <person name="Gilroy R."/>
        </authorList>
    </citation>
    <scope>NUCLEOTIDE SEQUENCE</scope>
    <source>
        <strain evidence="2">CHK55-1828</strain>
    </source>
</reference>
<proteinExistence type="predicted"/>
<name>A0A921HXA2_9BACT</name>